<protein>
    <submittedName>
        <fullName evidence="1">Uncharacterized protein</fullName>
    </submittedName>
</protein>
<organism evidence="1 2">
    <name type="scientific">Pseudomonas silesiensis</name>
    <dbReference type="NCBI Taxonomy" id="1853130"/>
    <lineage>
        <taxon>Bacteria</taxon>
        <taxon>Pseudomonadati</taxon>
        <taxon>Pseudomonadota</taxon>
        <taxon>Gammaproteobacteria</taxon>
        <taxon>Pseudomonadales</taxon>
        <taxon>Pseudomonadaceae</taxon>
        <taxon>Pseudomonas</taxon>
    </lineage>
</organism>
<accession>A0A191YMN3</accession>
<dbReference type="EMBL" id="CP014870">
    <property type="protein sequence ID" value="ANJ54044.1"/>
    <property type="molecule type" value="Genomic_DNA"/>
</dbReference>
<gene>
    <name evidence="1" type="ORF">PMA3_02305</name>
</gene>
<evidence type="ECO:0000313" key="1">
    <source>
        <dbReference type="EMBL" id="ANJ54044.1"/>
    </source>
</evidence>
<dbReference type="AlphaFoldDB" id="A0A191YMN3"/>
<dbReference type="OrthoDB" id="7026325at2"/>
<dbReference type="RefSeq" id="WP_064675655.1">
    <property type="nucleotide sequence ID" value="NZ_CP014870.1"/>
</dbReference>
<reference evidence="1 2" key="1">
    <citation type="journal article" date="2018" name="Syst. Appl. Microbiol.">
        <title>Pseudomonas silesiensis sp. nov. strain A3T isolated from a biological pesticide sewage treatment plant and analysis of the complete genome sequence.</title>
        <authorList>
            <person name="Kaminski M.A."/>
            <person name="Furmanczyk E.M."/>
            <person name="Sobczak A."/>
            <person name="Dziembowski A."/>
            <person name="Lipinski L."/>
        </authorList>
    </citation>
    <scope>NUCLEOTIDE SEQUENCE [LARGE SCALE GENOMIC DNA]</scope>
    <source>
        <strain evidence="1 2">A3</strain>
    </source>
</reference>
<name>A0A191YMN3_9PSED</name>
<proteinExistence type="predicted"/>
<dbReference type="KEGG" id="psil:PMA3_02305"/>
<sequence length="222" mass="24200">MTNSAFDTYIVNGNITVFLGQHSSDFKNDILNSSLLGSLASNLSSGAPDSWFYSYKRTLGSIFWAAKADASHSPKVKSASILTLAELTLSRYLTPAQLSQLADCLAVVKNLPEDSEALAACLNNVQRNQPVDQTTSNTARLLLTVVCENTMVISCNIMLNAANPVDITILDEEFPLEKVAPQVDLWITYLGDDNYAGIRDKVIEKLGSNIKTKLFHLNATPL</sequence>
<evidence type="ECO:0000313" key="2">
    <source>
        <dbReference type="Proteomes" id="UP000078354"/>
    </source>
</evidence>
<dbReference type="Proteomes" id="UP000078354">
    <property type="component" value="Chromosome"/>
</dbReference>
<keyword evidence="2" id="KW-1185">Reference proteome</keyword>